<evidence type="ECO:0000256" key="5">
    <source>
        <dbReference type="RuleBase" id="RU365011"/>
    </source>
</evidence>
<organism evidence="8 9">
    <name type="scientific">Seiridium cardinale</name>
    <dbReference type="NCBI Taxonomy" id="138064"/>
    <lineage>
        <taxon>Eukaryota</taxon>
        <taxon>Fungi</taxon>
        <taxon>Dikarya</taxon>
        <taxon>Ascomycota</taxon>
        <taxon>Pezizomycotina</taxon>
        <taxon>Sordariomycetes</taxon>
        <taxon>Xylariomycetidae</taxon>
        <taxon>Amphisphaeriales</taxon>
        <taxon>Sporocadaceae</taxon>
        <taxon>Seiridium</taxon>
    </lineage>
</organism>
<comment type="similarity">
    <text evidence="5">Belongs to the GPI inositol-deacylase family.</text>
</comment>
<protein>
    <recommendedName>
        <fullName evidence="2 5">GPI inositol-deacylase</fullName>
        <ecNumber evidence="5">3.1.-.-</ecNumber>
    </recommendedName>
</protein>
<dbReference type="PANTHER" id="PTHR10039">
    <property type="entry name" value="AMELOGENIN"/>
    <property type="match status" value="1"/>
</dbReference>
<feature type="domain" description="Nephrocystin 3-like N-terminal" evidence="7">
    <location>
        <begin position="357"/>
        <end position="531"/>
    </location>
</feature>
<feature type="repeat" description="ANK" evidence="4">
    <location>
        <begin position="1184"/>
        <end position="1216"/>
    </location>
</feature>
<evidence type="ECO:0000256" key="1">
    <source>
        <dbReference type="ARBA" id="ARBA00003496"/>
    </source>
</evidence>
<dbReference type="Gene3D" id="3.40.50.1820">
    <property type="entry name" value="alpha/beta hydrolase"/>
    <property type="match status" value="1"/>
</dbReference>
<feature type="repeat" description="ANK" evidence="4">
    <location>
        <begin position="1048"/>
        <end position="1081"/>
    </location>
</feature>
<dbReference type="InterPro" id="IPR036770">
    <property type="entry name" value="Ankyrin_rpt-contain_sf"/>
</dbReference>
<dbReference type="InterPro" id="IPR012908">
    <property type="entry name" value="PGAP1-ab_dom-like"/>
</dbReference>
<reference evidence="8 9" key="1">
    <citation type="submission" date="2024-02" db="EMBL/GenBank/DDBJ databases">
        <title>First draft genome assembly of two strains of Seiridium cardinale.</title>
        <authorList>
            <person name="Emiliani G."/>
            <person name="Scali E."/>
        </authorList>
    </citation>
    <scope>NUCLEOTIDE SEQUENCE [LARGE SCALE GENOMIC DNA]</scope>
    <source>
        <strain evidence="8 9">BM-138-000479</strain>
    </source>
</reference>
<dbReference type="InterPro" id="IPR027417">
    <property type="entry name" value="P-loop_NTPase"/>
</dbReference>
<dbReference type="SMART" id="SM00248">
    <property type="entry name" value="ANK"/>
    <property type="match status" value="10"/>
</dbReference>
<dbReference type="EMBL" id="JARVKM010000044">
    <property type="protein sequence ID" value="KAK9774078.1"/>
    <property type="molecule type" value="Genomic_DNA"/>
</dbReference>
<proteinExistence type="inferred from homology"/>
<dbReference type="Gene3D" id="1.25.40.20">
    <property type="entry name" value="Ankyrin repeat-containing domain"/>
    <property type="match status" value="1"/>
</dbReference>
<dbReference type="Pfam" id="PF24883">
    <property type="entry name" value="NPHP3_N"/>
    <property type="match status" value="1"/>
</dbReference>
<evidence type="ECO:0000256" key="2">
    <source>
        <dbReference type="ARBA" id="ARBA00015856"/>
    </source>
</evidence>
<keyword evidence="9" id="KW-1185">Reference proteome</keyword>
<comment type="function">
    <text evidence="1 5">Involved in inositol deacylation of GPI-anchored proteins which plays important roles in the quality control and ER-associated degradation of GPI-anchored proteins.</text>
</comment>
<comment type="subcellular location">
    <subcellularLocation>
        <location evidence="5">Endoplasmic reticulum membrane</location>
    </subcellularLocation>
</comment>
<keyword evidence="5" id="KW-0378">Hydrolase</keyword>
<dbReference type="Pfam" id="PF00023">
    <property type="entry name" value="Ank"/>
    <property type="match status" value="2"/>
</dbReference>
<dbReference type="PROSITE" id="PS50297">
    <property type="entry name" value="ANK_REP_REGION"/>
    <property type="match status" value="1"/>
</dbReference>
<keyword evidence="5" id="KW-0653">Protein transport</keyword>
<name>A0ABR2XJV7_9PEZI</name>
<dbReference type="InterPro" id="IPR029058">
    <property type="entry name" value="AB_hydrolase_fold"/>
</dbReference>
<dbReference type="Pfam" id="PF07819">
    <property type="entry name" value="PGAP1"/>
    <property type="match status" value="1"/>
</dbReference>
<keyword evidence="3" id="KW-0677">Repeat</keyword>
<evidence type="ECO:0000256" key="4">
    <source>
        <dbReference type="PROSITE-ProRule" id="PRU00023"/>
    </source>
</evidence>
<dbReference type="EC" id="3.1.-.-" evidence="5"/>
<dbReference type="SUPFAM" id="SSF48403">
    <property type="entry name" value="Ankyrin repeat"/>
    <property type="match status" value="1"/>
</dbReference>
<gene>
    <name evidence="8" type="ORF">SCAR479_09192</name>
</gene>
<evidence type="ECO:0000313" key="9">
    <source>
        <dbReference type="Proteomes" id="UP001465668"/>
    </source>
</evidence>
<evidence type="ECO:0000256" key="3">
    <source>
        <dbReference type="ARBA" id="ARBA00022737"/>
    </source>
</evidence>
<evidence type="ECO:0000259" key="6">
    <source>
        <dbReference type="Pfam" id="PF07819"/>
    </source>
</evidence>
<dbReference type="SUPFAM" id="SSF52540">
    <property type="entry name" value="P-loop containing nucleoside triphosphate hydrolases"/>
    <property type="match status" value="1"/>
</dbReference>
<dbReference type="SUPFAM" id="SSF53474">
    <property type="entry name" value="alpha/beta-Hydrolases"/>
    <property type="match status" value="1"/>
</dbReference>
<dbReference type="InterPro" id="IPR056884">
    <property type="entry name" value="NPHP3-like_N"/>
</dbReference>
<dbReference type="Proteomes" id="UP001465668">
    <property type="component" value="Unassembled WGS sequence"/>
</dbReference>
<dbReference type="Gene3D" id="3.40.50.300">
    <property type="entry name" value="P-loop containing nucleotide triphosphate hydrolases"/>
    <property type="match status" value="1"/>
</dbReference>
<keyword evidence="4" id="KW-0040">ANK repeat</keyword>
<dbReference type="PANTHER" id="PTHR10039:SF14">
    <property type="entry name" value="NACHT DOMAIN-CONTAINING PROTEIN"/>
    <property type="match status" value="1"/>
</dbReference>
<evidence type="ECO:0000313" key="8">
    <source>
        <dbReference type="EMBL" id="KAK9774078.1"/>
    </source>
</evidence>
<sequence>MKDFGRRVKDKITKPLSIGRRQNVGALHNHSTSSVDGLRQEPYGMFSLTGGSTSTAGPGTHPVDIIAVHGLNGDAFTTWTHSNGTFWLRDYLPSSLPGCRVYTYGYPSRMFANSYASVRDYARNLISCVRDIHESNDKDHQRSIVFICHSLGGIVCKQALVCAHEDNLIYGDTLGAVKGIVFLGTPHRGSELADIGKVVGQIINTFLPNTTRTDLFTHLGKDSEALQDLASAFRHRLQDLEIATFYEVEPTPPLSSLVVGKFSSILDVPREDIIPLYDNHRDMCQFPSQNNNFKSVSNALKRISLRAHERTGTKSRIDTHLSQHSTAFDELDKKCIALFSTYGVDDYHRQLPSPVKGTFHWILSHPLFMEWMKESGPLLLWLTGHPGTGKTVMSSFLAEHIERTHGATGAEGVACVYFCDDKISKQRDAKGILLGVIFQIVRRHRSLVRHIRRNLDIQGPSLVQSVAALWKLFLDLVKDPLAQVVYVILDALDECEEVTRHQLLTSIHDFLESSGSGLNHGNSVKFILTSRPTVFRSAKLTKQFSKYCLAIDEGQQGYGEDIQLYIQERVGEIAELPPAFKQYLIETLRSRADQTFLWVHLVLEAMESSLVTSKMSFQDIIDKIPTTLQTTYMDFLAEIPEGHSRLASRLIKLIVGSARPLNLAELNIAVSIHWDHFDAQQVLSNCQLDISRTLLGVLGPLIRTSGSGVSLIHQTVKDFLLKPAMEPQEPHRFTTTAEDCALQIATACVQYLLLAEFSSDVFSINSSPTSLSSHSTLDDQPSTPDSFLYTDSWTEVAKLDFASLYKDSSILDMDTCDKLSKEYEFYRYAALHWAEHYATCEQSAPETLRNAVRRLLDSNSNQYSNLVRFLWAETDAVDSSMPKFVDSVELAAYFDLQGYLKDMLESQELPSATRNKALFWACRRGHVGVVSLLLRVGADPNFQLLENQMAFTVAAEMGNYDIFVNLLKSPHTDINSRGRRGRNALSFAAANGHVDIVRLILGREDSRPDHIDDTGCTALFWAILGGHGHIIQEFMDDSRVHVNHQDSAGRTAISWAASEGQVESLKSLLKDSRVDVNLQDKRGLSPFIWAARYGQGETIRLLAKCRKVRKTTTDNDLRDVVSWVCEQGNTEMLRILIKNGIHEVNNKDIDGWNPMAWATHTDSPEIIETLLLTGTVNLEERDTNGKTALWWAVNYGHLRNVKILLEEGANPEARNNDGISPIDAAREAGRLDLVHELQNSIDRRGA</sequence>
<dbReference type="InterPro" id="IPR002110">
    <property type="entry name" value="Ankyrin_rpt"/>
</dbReference>
<dbReference type="Pfam" id="PF12796">
    <property type="entry name" value="Ank_2"/>
    <property type="match status" value="2"/>
</dbReference>
<evidence type="ECO:0000259" key="7">
    <source>
        <dbReference type="Pfam" id="PF24883"/>
    </source>
</evidence>
<comment type="caution">
    <text evidence="8">The sequence shown here is derived from an EMBL/GenBank/DDBJ whole genome shotgun (WGS) entry which is preliminary data.</text>
</comment>
<keyword evidence="5" id="KW-0813">Transport</keyword>
<keyword evidence="5" id="KW-0256">Endoplasmic reticulum</keyword>
<accession>A0ABR2XJV7</accession>
<keyword evidence="5" id="KW-0472">Membrane</keyword>
<dbReference type="PROSITE" id="PS50088">
    <property type="entry name" value="ANK_REPEAT"/>
    <property type="match status" value="2"/>
</dbReference>
<feature type="domain" description="GPI inositol-deacylase PGAP1-like alpha/beta" evidence="6">
    <location>
        <begin position="102"/>
        <end position="192"/>
    </location>
</feature>